<evidence type="ECO:0000313" key="3">
    <source>
        <dbReference type="Proteomes" id="UP000085678"/>
    </source>
</evidence>
<reference evidence="4" key="1">
    <citation type="submission" date="2025-08" db="UniProtKB">
        <authorList>
            <consortium name="RefSeq"/>
        </authorList>
    </citation>
    <scope>IDENTIFICATION</scope>
    <source>
        <tissue evidence="4">Gonads</tissue>
    </source>
</reference>
<protein>
    <submittedName>
        <fullName evidence="4">Mucin-17-like</fullName>
    </submittedName>
</protein>
<organism evidence="3 4">
    <name type="scientific">Lingula anatina</name>
    <name type="common">Brachiopod</name>
    <name type="synonym">Lingula unguis</name>
    <dbReference type="NCBI Taxonomy" id="7574"/>
    <lineage>
        <taxon>Eukaryota</taxon>
        <taxon>Metazoa</taxon>
        <taxon>Spiralia</taxon>
        <taxon>Lophotrochozoa</taxon>
        <taxon>Brachiopoda</taxon>
        <taxon>Linguliformea</taxon>
        <taxon>Lingulata</taxon>
        <taxon>Lingulida</taxon>
        <taxon>Linguloidea</taxon>
        <taxon>Lingulidae</taxon>
        <taxon>Lingula</taxon>
    </lineage>
</organism>
<accession>A0A2R2MR26</accession>
<dbReference type="RefSeq" id="XP_023932462.1">
    <property type="nucleotide sequence ID" value="XM_024076694.1"/>
</dbReference>
<dbReference type="Proteomes" id="UP000085678">
    <property type="component" value="Unplaced"/>
</dbReference>
<name>A0A2R2MR26_LINAN</name>
<dbReference type="AlphaFoldDB" id="A0A2R2MR26"/>
<proteinExistence type="predicted"/>
<feature type="compositionally biased region" description="Basic and acidic residues" evidence="2">
    <location>
        <begin position="470"/>
        <end position="483"/>
    </location>
</feature>
<evidence type="ECO:0000313" key="4">
    <source>
        <dbReference type="RefSeq" id="XP_023932462.1"/>
    </source>
</evidence>
<dbReference type="InParanoid" id="A0A2R2MR26"/>
<dbReference type="GeneID" id="106175741"/>
<sequence>MAAPPSSSSNVVKVAPNIATVKPMKIPGGISTTTSSTQNIQSIPAMNKAAPQNGNTEGQYINGNLYQLAVVTIDGEKKRILIPAQSMKTLSGTPVLLCQKTNQGYRCMSVPVPSTTTTKTTNTPTQTGYSLINAPQQLTSDVFDASASNLQKSVSRSLLPSFDANKVNQGLASQSGSPNDVAATPVSVVNGSPSATLQGLSTISAIDHLKDIVSQVQRSASPTVQLTQPTSTVKIANTSVPVASSSKFVRSNVTVVQPFMVSGANKNTVQPGATSLTNFQRLQQPILTLISKEASAQPSIAPFPNATNSQPAVSSVTNAASVPQRVFIVPPVSCQKSGPGIVTTVLPAIVTTAASPAAQTITSSDVAVEKNTAPAVLNLLSANNSQTKYSFGQQFQSSNGQSFVLVTRPTSSCVQQSQRTNTCVEAPDELDQTSASNAPDTCQGALESSKPLFQIQDVYTLNSSNISSEHVAKKTERCSKDVANKGTESVSELNSEPETDPGSLDESEETNSADTESDYSEDAFKEKYNEDLKRGGDQVQTTGKLQVLQTSQEDDTCSLNLDCEDVYDEDTEDGDLENEDDTLGKTNMLTTIENESSEMQSLSQSDASVSGAFERNSRNVIENIYLENNNELNENESEMASLSKVHGSNNEVAVKFDRMNKMKSCSVSLRRVVLPKNRSAFRTCEVERLSVSKGIGAPANKHMAVQQCSNNLGSGKSQVKLQENKHGSAESKKQTVFQKVPVTTAALSNVKILTVNTDKTTDTEANQASLKATGPTPKAPAGKEWERFIFFKLNGKAILVPVNKKTVTMASSPGAKSIICRNGKYFFQGSPASVGNPEKCIVQNSSVEASTHTKYPAPTLPVAADRFDSKPNQCTALAGTSHSALNIPSAEESNSLETTGQNLPTSNFKVKCEPTTYGYGDEVAPSTSTMNTVNYSTGEQNQLSDIASKPVKTEPEDFYLVPNKIQKVEHGNGSVIQEFQSERIRKLKEKLRQQNEALEELRRKLKSKPSTAFEDDDS</sequence>
<feature type="compositionally biased region" description="Acidic residues" evidence="2">
    <location>
        <begin position="495"/>
        <end position="521"/>
    </location>
</feature>
<gene>
    <name evidence="4" type="primary">LOC106175741</name>
</gene>
<keyword evidence="3" id="KW-1185">Reference proteome</keyword>
<feature type="coiled-coil region" evidence="1">
    <location>
        <begin position="977"/>
        <end position="1008"/>
    </location>
</feature>
<evidence type="ECO:0000256" key="2">
    <source>
        <dbReference type="SAM" id="MobiDB-lite"/>
    </source>
</evidence>
<evidence type="ECO:0000256" key="1">
    <source>
        <dbReference type="SAM" id="Coils"/>
    </source>
</evidence>
<keyword evidence="1" id="KW-0175">Coiled coil</keyword>
<dbReference type="KEGG" id="lak:106175741"/>
<feature type="region of interest" description="Disordered" evidence="2">
    <location>
        <begin position="470"/>
        <end position="522"/>
    </location>
</feature>